<dbReference type="AlphaFoldDB" id="A0A369JLI9"/>
<reference evidence="4" key="1">
    <citation type="submission" date="2018-04" db="EMBL/GenBank/DDBJ databases">
        <title>Whole genome sequencing of Hypsizygus marmoreus.</title>
        <authorList>
            <person name="Choi I.-G."/>
            <person name="Min B."/>
            <person name="Kim J.-G."/>
            <person name="Kim S."/>
            <person name="Oh Y.-L."/>
            <person name="Kong W.-S."/>
            <person name="Park H."/>
            <person name="Jeong J."/>
            <person name="Song E.-S."/>
        </authorList>
    </citation>
    <scope>NUCLEOTIDE SEQUENCE [LARGE SCALE GENOMIC DNA]</scope>
    <source>
        <strain evidence="4">51987-8</strain>
    </source>
</reference>
<evidence type="ECO:0000256" key="2">
    <source>
        <dbReference type="SAM" id="MobiDB-lite"/>
    </source>
</evidence>
<feature type="region of interest" description="Disordered" evidence="2">
    <location>
        <begin position="400"/>
        <end position="436"/>
    </location>
</feature>
<dbReference type="STRING" id="39966.A0A369JLI9"/>
<dbReference type="OrthoDB" id="191979at2759"/>
<dbReference type="Proteomes" id="UP000076154">
    <property type="component" value="Unassembled WGS sequence"/>
</dbReference>
<feature type="compositionally biased region" description="Acidic residues" evidence="2">
    <location>
        <begin position="426"/>
        <end position="436"/>
    </location>
</feature>
<dbReference type="InParanoid" id="A0A369JLI9"/>
<proteinExistence type="predicted"/>
<keyword evidence="5" id="KW-1185">Reference proteome</keyword>
<feature type="transmembrane region" description="Helical" evidence="3">
    <location>
        <begin position="18"/>
        <end position="35"/>
    </location>
</feature>
<keyword evidence="3" id="KW-0812">Transmembrane</keyword>
<organism evidence="4 5">
    <name type="scientific">Hypsizygus marmoreus</name>
    <name type="common">White beech mushroom</name>
    <name type="synonym">Agaricus marmoreus</name>
    <dbReference type="NCBI Taxonomy" id="39966"/>
    <lineage>
        <taxon>Eukaryota</taxon>
        <taxon>Fungi</taxon>
        <taxon>Dikarya</taxon>
        <taxon>Basidiomycota</taxon>
        <taxon>Agaricomycotina</taxon>
        <taxon>Agaricomycetes</taxon>
        <taxon>Agaricomycetidae</taxon>
        <taxon>Agaricales</taxon>
        <taxon>Tricholomatineae</taxon>
        <taxon>Lyophyllaceae</taxon>
        <taxon>Hypsizygus</taxon>
    </lineage>
</organism>
<protein>
    <submittedName>
        <fullName evidence="4">Oxidoreductase C19A8.06</fullName>
    </submittedName>
</protein>
<dbReference type="Gene3D" id="3.40.50.720">
    <property type="entry name" value="NAD(P)-binding Rossmann-like Domain"/>
    <property type="match status" value="1"/>
</dbReference>
<dbReference type="InterPro" id="IPR036291">
    <property type="entry name" value="NAD(P)-bd_dom_sf"/>
</dbReference>
<dbReference type="PANTHER" id="PTHR43157">
    <property type="entry name" value="PHOSPHATIDYLINOSITOL-GLYCAN BIOSYNTHESIS CLASS F PROTEIN-RELATED"/>
    <property type="match status" value="1"/>
</dbReference>
<evidence type="ECO:0000313" key="5">
    <source>
        <dbReference type="Proteomes" id="UP000076154"/>
    </source>
</evidence>
<evidence type="ECO:0000256" key="3">
    <source>
        <dbReference type="SAM" id="Phobius"/>
    </source>
</evidence>
<dbReference type="SUPFAM" id="SSF51735">
    <property type="entry name" value="NAD(P)-binding Rossmann-fold domains"/>
    <property type="match status" value="1"/>
</dbReference>
<keyword evidence="1" id="KW-0560">Oxidoreductase</keyword>
<feature type="region of interest" description="Disordered" evidence="2">
    <location>
        <begin position="455"/>
        <end position="488"/>
    </location>
</feature>
<keyword evidence="3" id="KW-1133">Transmembrane helix</keyword>
<feature type="compositionally biased region" description="Basic and acidic residues" evidence="2">
    <location>
        <begin position="406"/>
        <end position="416"/>
    </location>
</feature>
<name>A0A369JLI9_HYPMA</name>
<dbReference type="EMBL" id="LUEZ02000058">
    <property type="protein sequence ID" value="RDB20573.1"/>
    <property type="molecule type" value="Genomic_DNA"/>
</dbReference>
<sequence>MVLKIVGAAVSAFFPTQYAVHIAIAIVTILLLHAFSQGRTTNRERDLHGRTILVTGGFTPTGLTILQSLAQRGAHIIALSPRPIDSPEVTIIITLLRTTFSNEQIFAEQCDLESPSSIRSFCTRFLTGSDQRLDAVIFAHEYQHIGSAVFLSRKQPPSGEASKREAGSLATFLITTLLLPALFVAPVERDIRIITVVNPFYAAAAGPAFSIPFLSRTTSGTLQARPIFLQEGIRSLRTSIFTRHLQRILDALPNAQVPKTDDTTSTVPVVSSKVQKSNIVALSVSPGISRVDTIAPLLNADWTSPSGYSLKGIFIYLLLQPLLRILTKSPASSIQTVLHVLFLPTPFKVLSQAGAKSPAEATQKPAKGSPIDSSLTEMPEEILKPGALYAECAVVKLKVPAPKEPSGPEKAADKKEKGKAKAGPEEVLEIPDDGEFGGEVMGRLVWEAYEDALKAWEAANPPPPDPSPTATDVDVDEGVQGSESATSS</sequence>
<gene>
    <name evidence="4" type="ORF">Hypma_012271</name>
</gene>
<dbReference type="GO" id="GO:0016491">
    <property type="term" value="F:oxidoreductase activity"/>
    <property type="evidence" value="ECO:0007669"/>
    <property type="project" value="UniProtKB-KW"/>
</dbReference>
<accession>A0A369JLI9</accession>
<dbReference type="PANTHER" id="PTHR43157:SF31">
    <property type="entry name" value="PHOSPHATIDYLINOSITOL-GLYCAN BIOSYNTHESIS CLASS F PROTEIN"/>
    <property type="match status" value="1"/>
</dbReference>
<comment type="caution">
    <text evidence="4">The sequence shown here is derived from an EMBL/GenBank/DDBJ whole genome shotgun (WGS) entry which is preliminary data.</text>
</comment>
<evidence type="ECO:0000313" key="4">
    <source>
        <dbReference type="EMBL" id="RDB20573.1"/>
    </source>
</evidence>
<evidence type="ECO:0000256" key="1">
    <source>
        <dbReference type="ARBA" id="ARBA00023002"/>
    </source>
</evidence>
<dbReference type="FunCoup" id="A0A369JLI9">
    <property type="interactions" value="6"/>
</dbReference>
<feature type="region of interest" description="Disordered" evidence="2">
    <location>
        <begin position="354"/>
        <end position="376"/>
    </location>
</feature>
<keyword evidence="3" id="KW-0472">Membrane</keyword>